<organism evidence="2 4">
    <name type="scientific">Venturia inaequalis</name>
    <name type="common">Apple scab fungus</name>
    <dbReference type="NCBI Taxonomy" id="5025"/>
    <lineage>
        <taxon>Eukaryota</taxon>
        <taxon>Fungi</taxon>
        <taxon>Dikarya</taxon>
        <taxon>Ascomycota</taxon>
        <taxon>Pezizomycotina</taxon>
        <taxon>Dothideomycetes</taxon>
        <taxon>Pleosporomycetidae</taxon>
        <taxon>Venturiales</taxon>
        <taxon>Venturiaceae</taxon>
        <taxon>Venturia</taxon>
    </lineage>
</organism>
<feature type="compositionally biased region" description="Polar residues" evidence="1">
    <location>
        <begin position="708"/>
        <end position="720"/>
    </location>
</feature>
<feature type="region of interest" description="Disordered" evidence="1">
    <location>
        <begin position="621"/>
        <end position="784"/>
    </location>
</feature>
<feature type="region of interest" description="Disordered" evidence="1">
    <location>
        <begin position="465"/>
        <end position="524"/>
    </location>
</feature>
<feature type="compositionally biased region" description="Basic and acidic residues" evidence="1">
    <location>
        <begin position="483"/>
        <end position="492"/>
    </location>
</feature>
<gene>
    <name evidence="3" type="ORF">EG327_008374</name>
    <name evidence="2" type="ORF">EG328_003920</name>
</gene>
<feature type="compositionally biased region" description="Low complexity" evidence="1">
    <location>
        <begin position="329"/>
        <end position="338"/>
    </location>
</feature>
<proteinExistence type="predicted"/>
<evidence type="ECO:0000313" key="3">
    <source>
        <dbReference type="EMBL" id="KAE9992631.1"/>
    </source>
</evidence>
<feature type="region of interest" description="Disordered" evidence="1">
    <location>
        <begin position="1044"/>
        <end position="1070"/>
    </location>
</feature>
<feature type="compositionally biased region" description="Polar residues" evidence="1">
    <location>
        <begin position="222"/>
        <end position="231"/>
    </location>
</feature>
<accession>A0A8H3YZ92</accession>
<name>A0A8H3YZ92_VENIN</name>
<feature type="region of interest" description="Disordered" evidence="1">
    <location>
        <begin position="1"/>
        <end position="119"/>
    </location>
</feature>
<evidence type="ECO:0000313" key="4">
    <source>
        <dbReference type="Proteomes" id="UP000447873"/>
    </source>
</evidence>
<dbReference type="EMBL" id="WNWR01000052">
    <property type="protein sequence ID" value="KAE9992631.1"/>
    <property type="molecule type" value="Genomic_DNA"/>
</dbReference>
<feature type="compositionally biased region" description="Polar residues" evidence="1">
    <location>
        <begin position="50"/>
        <end position="60"/>
    </location>
</feature>
<comment type="caution">
    <text evidence="2">The sequence shown here is derived from an EMBL/GenBank/DDBJ whole genome shotgun (WGS) entry which is preliminary data.</text>
</comment>
<feature type="compositionally biased region" description="Polar residues" evidence="1">
    <location>
        <begin position="15"/>
        <end position="25"/>
    </location>
</feature>
<evidence type="ECO:0000313" key="5">
    <source>
        <dbReference type="Proteomes" id="UP000490939"/>
    </source>
</evidence>
<feature type="compositionally biased region" description="Polar residues" evidence="1">
    <location>
        <begin position="736"/>
        <end position="749"/>
    </location>
</feature>
<dbReference type="Proteomes" id="UP000447873">
    <property type="component" value="Unassembled WGS sequence"/>
</dbReference>
<feature type="compositionally biased region" description="Basic and acidic residues" evidence="1">
    <location>
        <begin position="844"/>
        <end position="856"/>
    </location>
</feature>
<feature type="compositionally biased region" description="Polar residues" evidence="1">
    <location>
        <begin position="163"/>
        <end position="190"/>
    </location>
</feature>
<feature type="compositionally biased region" description="Low complexity" evidence="1">
    <location>
        <begin position="666"/>
        <end position="677"/>
    </location>
</feature>
<reference evidence="2 4" key="1">
    <citation type="submission" date="2018-12" db="EMBL/GenBank/DDBJ databases">
        <title>Venturia inaequalis Genome Resource.</title>
        <authorList>
            <person name="Lichtner F.J."/>
        </authorList>
    </citation>
    <scope>NUCLEOTIDE SEQUENCE [LARGE SCALE GENOMIC DNA]</scope>
    <source>
        <strain evidence="2 4">120213</strain>
        <strain evidence="3 5">DMI_063113</strain>
    </source>
</reference>
<dbReference type="EMBL" id="WNWS01000221">
    <property type="protein sequence ID" value="KAE9974336.1"/>
    <property type="molecule type" value="Genomic_DNA"/>
</dbReference>
<evidence type="ECO:0000256" key="1">
    <source>
        <dbReference type="SAM" id="MobiDB-lite"/>
    </source>
</evidence>
<feature type="region of interest" description="Disordered" evidence="1">
    <location>
        <begin position="844"/>
        <end position="878"/>
    </location>
</feature>
<feature type="region of interest" description="Disordered" evidence="1">
    <location>
        <begin position="146"/>
        <end position="274"/>
    </location>
</feature>
<protein>
    <submittedName>
        <fullName evidence="2">Uncharacterized protein</fullName>
    </submittedName>
</protein>
<evidence type="ECO:0000313" key="2">
    <source>
        <dbReference type="EMBL" id="KAE9974336.1"/>
    </source>
</evidence>
<keyword evidence="5" id="KW-1185">Reference proteome</keyword>
<feature type="region of interest" description="Disordered" evidence="1">
    <location>
        <begin position="286"/>
        <end position="365"/>
    </location>
</feature>
<feature type="compositionally biased region" description="Polar residues" evidence="1">
    <location>
        <begin position="494"/>
        <end position="510"/>
    </location>
</feature>
<sequence>MPYSDRDPNVGGRNSRASNMSNGSRKPTRPPPAVTKADQLASAPGVMSMLRSSTELSTDSLMMPGPRFAGHNNRQPVQNRHSGGATSRLSTGSGQSQSSKRTSNHRQWPSVSSAGRRRSITSNFSNLNVPHYLDTLPPSLVNLSDHTMHPPPAPHFRDGGRSLSLTNSTHPPTGLTNYRSMTSLRGNEQPYQRPRSPYKYPTRLKRPGYRPSSPALSDMSGIGSSKTQHNRLGSGLRMAHPGLHSHHGPHTYGGYNHHPQTHMQRPGPSYSGLRNRSVHSVASVGTIDRMPGTFPPSLPGSRQGTPSIPDHSLPALTPTHPLSAQYGASSSEPSSSSPQTPKDMPLLPESEPSIMPSRPMPREHSSVSVNAPIYYDYSEHFEESEQMEKQIIQTYQETTSAPIPMGFVHRIKTILEDRGMTATPAHYTPTASFLQLPNSEIHELPATPVFQRVTRDLILAHLEAPSSQYQHSEPQSRGPTPHVDFRTSDLREAPQSTVVPPSGQPESTAQGHEKQGSASSEVVSYRSSTTTATVAMEYALHYSMPMSTTNSLHSNMDIFMPDEQIDEDSDPASEGPNEPVMIVTAEVEVAAPTPTQTHWAPRFQTPIDSSRAQSAFVPSSIFSGAPADSSGRYSTPATRNDWMPSEPANFPTLGKSECTKLPTPPVVSSSVAPVEPSHSPPPTPHIEVEQPTQDLDMRSPVSPLAENDSLSVPLQNQSPVSPMVVADNDANKRDSNTTTHLTGIWSNRKSLPLRSESPASLSTRSSSKEAEPVGDQSPEHNSVTDLRFTILRPLTRPLDDVKEEPTLENSAIDLRAASFKFPLPQRKSSMAHFEEFRLSRESRRHVSETSSKDSAFRHRSRAMSEQRPTTISRPPSGAMSLADMRAIPSLNFSRVDLFAKLNEELGINPAEKVSDDVVQEDKRPRSSGRMREKYRSFFQSLEEMTNQTMAQIEINRRSRDLDDDELSRARSCASRISRPFSPDDLIAELDRISIPSINGLTQRLSELLPSLKRYYGEEGEPLDDDETIKSTLDEIRRLGGQVPSSLFEDSSESELAPPDHTKSAAGLSIVAEENTIGTTVNTRSIRPRSASSPDNNTVISIAELEAPSPAVLRSRSLSDGQTIGTVFNNAEPAVRGSTRSLRSSPAESRPWNLDASYPWASDAQNVDISLPAPVLRRDVIRPQPSRLRMRDDICEPVDVCADLASVLTGGLHGNPTEGTGPTIDTFNGGLSTTRRKTSKRSIMGSISRKIGLKTSIDHSGFAMGPDILRGEERAVDPGDRYPTTGLSPPSALNIDEVRSFFSDDSSHHDVTARGVSFRKRFTNFKTRLPPISRAQSAMEHRSTPIQVPNIHRSNSLFVSHDSSSRSMGGSTAVAYGDGVGMPKTEFRAKKLVERMKTLWYKGGELLRCLSRKKKPIGVQHGWDSSGESAHWSND</sequence>
<feature type="compositionally biased region" description="Polar residues" evidence="1">
    <location>
        <begin position="465"/>
        <end position="478"/>
    </location>
</feature>
<dbReference type="Proteomes" id="UP000490939">
    <property type="component" value="Unassembled WGS sequence"/>
</dbReference>
<feature type="compositionally biased region" description="Polar residues" evidence="1">
    <location>
        <begin position="72"/>
        <end position="113"/>
    </location>
</feature>